<dbReference type="AlphaFoldDB" id="A0A0A0B4F4"/>
<dbReference type="InterPro" id="IPR012507">
    <property type="entry name" value="YibE_F"/>
</dbReference>
<feature type="region of interest" description="Disordered" evidence="1">
    <location>
        <begin position="1"/>
        <end position="36"/>
    </location>
</feature>
<feature type="transmembrane region" description="Helical" evidence="2">
    <location>
        <begin position="256"/>
        <end position="277"/>
    </location>
</feature>
<keyword evidence="2" id="KW-1133">Transmembrane helix</keyword>
<feature type="transmembrane region" description="Helical" evidence="2">
    <location>
        <begin position="176"/>
        <end position="194"/>
    </location>
</feature>
<reference evidence="3 4" key="1">
    <citation type="submission" date="2013-10" db="EMBL/GenBank/DDBJ databases">
        <authorList>
            <person name="Wang G."/>
            <person name="Zhuang W."/>
        </authorList>
    </citation>
    <scope>NUCLEOTIDE SEQUENCE [LARGE SCALE GENOMIC DNA]</scope>
    <source>
        <strain evidence="3 4">DSM 20118</strain>
    </source>
</reference>
<gene>
    <name evidence="3" type="ORF">Q760_17780</name>
</gene>
<keyword evidence="2" id="KW-0812">Transmembrane</keyword>
<proteinExistence type="predicted"/>
<evidence type="ECO:0000256" key="1">
    <source>
        <dbReference type="SAM" id="MobiDB-lite"/>
    </source>
</evidence>
<feature type="transmembrane region" description="Helical" evidence="2">
    <location>
        <begin position="401"/>
        <end position="422"/>
    </location>
</feature>
<evidence type="ECO:0000313" key="4">
    <source>
        <dbReference type="Proteomes" id="UP000029833"/>
    </source>
</evidence>
<dbReference type="EMBL" id="AXNT01000087">
    <property type="protein sequence ID" value="KGM01735.1"/>
    <property type="molecule type" value="Genomic_DNA"/>
</dbReference>
<feature type="transmembrane region" description="Helical" evidence="2">
    <location>
        <begin position="201"/>
        <end position="220"/>
    </location>
</feature>
<evidence type="ECO:0000256" key="2">
    <source>
        <dbReference type="SAM" id="Phobius"/>
    </source>
</evidence>
<dbReference type="Pfam" id="PF07907">
    <property type="entry name" value="YibE_F"/>
    <property type="match status" value="1"/>
</dbReference>
<organism evidence="3 4">
    <name type="scientific">Cellulomonas cellasea DSM 20118</name>
    <dbReference type="NCBI Taxonomy" id="1408250"/>
    <lineage>
        <taxon>Bacteria</taxon>
        <taxon>Bacillati</taxon>
        <taxon>Actinomycetota</taxon>
        <taxon>Actinomycetes</taxon>
        <taxon>Micrococcales</taxon>
        <taxon>Cellulomonadaceae</taxon>
        <taxon>Cellulomonas</taxon>
    </lineage>
</organism>
<dbReference type="PANTHER" id="PTHR41771">
    <property type="entry name" value="MEMBRANE PROTEIN-RELATED"/>
    <property type="match status" value="1"/>
</dbReference>
<keyword evidence="4" id="KW-1185">Reference proteome</keyword>
<feature type="transmembrane region" description="Helical" evidence="2">
    <location>
        <begin position="45"/>
        <end position="66"/>
    </location>
</feature>
<dbReference type="STRING" id="1408250.Q760_17780"/>
<evidence type="ECO:0000313" key="3">
    <source>
        <dbReference type="EMBL" id="KGM01735.1"/>
    </source>
</evidence>
<name>A0A0A0B4F4_9CELL</name>
<dbReference type="PANTHER" id="PTHR41771:SF1">
    <property type="entry name" value="MEMBRANE PROTEIN"/>
    <property type="match status" value="1"/>
</dbReference>
<accession>A0A0A0B4F4</accession>
<dbReference type="Proteomes" id="UP000029833">
    <property type="component" value="Unassembled WGS sequence"/>
</dbReference>
<feature type="transmembrane region" description="Helical" evidence="2">
    <location>
        <begin position="297"/>
        <end position="317"/>
    </location>
</feature>
<feature type="transmembrane region" description="Helical" evidence="2">
    <location>
        <begin position="226"/>
        <end position="244"/>
    </location>
</feature>
<keyword evidence="2" id="KW-0472">Membrane</keyword>
<comment type="caution">
    <text evidence="3">The sequence shown here is derived from an EMBL/GenBank/DDBJ whole genome shotgun (WGS) entry which is preliminary data.</text>
</comment>
<sequence length="444" mass="46161">MLHNRTVPDSPAAPERAPEAPAPAAAPPAGHVDHPRRTAATRTRLLLTAVLVPLGLAALLGMALTWPGEPQPTTGELVDVEVQYPTARVTGTSVESCEGTSEDRLADGTVPEQVQCLRVFATVTSGSEEGRDIDLWATATLQPEDVRDGAAIVVQRYPATATDGELWAWHDFERTVPLGTLALVFAVVTVLVAGMRGLRALIGLVLAFAVIGTYILPGLVAGEDALLIGLCGSTVIMIAVLYLAHGFSERTSTALLGTLAGLGLTAGLGVLGARAAHLSGVTSEDSYRLAGLLGDQGATALRGLFLCGVVLAGLGVLNDVTITQASAVWELRATSPDADRAELFSHAMRIGRDHIASTVYTIAFAYTGAALPVLLLLEIYGLPLGQTLTSGAFAEEIVRTLVGSIALVLAIPLTTALAVLVVTASPPPRHAQQGHRAHPHVHAH</sequence>
<protein>
    <submittedName>
        <fullName evidence="3">YibE/F family protein</fullName>
    </submittedName>
</protein>
<feature type="transmembrane region" description="Helical" evidence="2">
    <location>
        <begin position="358"/>
        <end position="381"/>
    </location>
</feature>